<reference evidence="1 2" key="1">
    <citation type="submission" date="2021-06" db="EMBL/GenBank/DDBJ databases">
        <title>Actinomycetes sequencing.</title>
        <authorList>
            <person name="Shan Q."/>
        </authorList>
    </citation>
    <scope>NUCLEOTIDE SEQUENCE [LARGE SCALE GENOMIC DNA]</scope>
    <source>
        <strain evidence="1 2">NEAU-G5</strain>
    </source>
</reference>
<proteinExistence type="predicted"/>
<dbReference type="Proteomes" id="UP000733379">
    <property type="component" value="Unassembled WGS sequence"/>
</dbReference>
<evidence type="ECO:0000313" key="2">
    <source>
        <dbReference type="Proteomes" id="UP000733379"/>
    </source>
</evidence>
<accession>A0ABS6BCM6</accession>
<dbReference type="RefSeq" id="WP_215924158.1">
    <property type="nucleotide sequence ID" value="NZ_JAHKNI010000029.1"/>
</dbReference>
<gene>
    <name evidence="1" type="ORF">KO481_41825</name>
</gene>
<protein>
    <submittedName>
        <fullName evidence="1">Uncharacterized protein</fullName>
    </submittedName>
</protein>
<evidence type="ECO:0000313" key="1">
    <source>
        <dbReference type="EMBL" id="MBU3068042.1"/>
    </source>
</evidence>
<comment type="caution">
    <text evidence="1">The sequence shown here is derived from an EMBL/GenBank/DDBJ whole genome shotgun (WGS) entry which is preliminary data.</text>
</comment>
<keyword evidence="2" id="KW-1185">Reference proteome</keyword>
<sequence length="96" mass="10173">MTGELARIGFDWNTAASTFSDGGQGGIMHLYGLKGTRLALLVIPADTTPEQAGTRMRWATGQPRPYDRCTQRIGARTYAKWTAVAGGGGGGSRCPQ</sequence>
<organism evidence="1 2">
    <name type="scientific">Nocardia albiluteola</name>
    <dbReference type="NCBI Taxonomy" id="2842303"/>
    <lineage>
        <taxon>Bacteria</taxon>
        <taxon>Bacillati</taxon>
        <taxon>Actinomycetota</taxon>
        <taxon>Actinomycetes</taxon>
        <taxon>Mycobacteriales</taxon>
        <taxon>Nocardiaceae</taxon>
        <taxon>Nocardia</taxon>
    </lineage>
</organism>
<dbReference type="EMBL" id="JAHKNI010000029">
    <property type="protein sequence ID" value="MBU3068042.1"/>
    <property type="molecule type" value="Genomic_DNA"/>
</dbReference>
<name>A0ABS6BCM6_9NOCA</name>